<feature type="compositionally biased region" description="Polar residues" evidence="1">
    <location>
        <begin position="255"/>
        <end position="266"/>
    </location>
</feature>
<feature type="region of interest" description="Disordered" evidence="1">
    <location>
        <begin position="1"/>
        <end position="501"/>
    </location>
</feature>
<evidence type="ECO:0000256" key="1">
    <source>
        <dbReference type="SAM" id="MobiDB-lite"/>
    </source>
</evidence>
<feature type="compositionally biased region" description="Polar residues" evidence="1">
    <location>
        <begin position="195"/>
        <end position="206"/>
    </location>
</feature>
<feature type="compositionally biased region" description="Polar residues" evidence="1">
    <location>
        <begin position="18"/>
        <end position="36"/>
    </location>
</feature>
<feature type="compositionally biased region" description="Polar residues" evidence="1">
    <location>
        <begin position="148"/>
        <end position="169"/>
    </location>
</feature>
<dbReference type="OrthoDB" id="5423493at2759"/>
<feature type="compositionally biased region" description="Basic and acidic residues" evidence="1">
    <location>
        <begin position="484"/>
        <end position="495"/>
    </location>
</feature>
<comment type="caution">
    <text evidence="2">The sequence shown here is derived from an EMBL/GenBank/DDBJ whole genome shotgun (WGS) entry which is preliminary data.</text>
</comment>
<evidence type="ECO:0000313" key="3">
    <source>
        <dbReference type="Proteomes" id="UP000053317"/>
    </source>
</evidence>
<feature type="compositionally biased region" description="Polar residues" evidence="1">
    <location>
        <begin position="234"/>
        <end position="247"/>
    </location>
</feature>
<feature type="compositionally biased region" description="Low complexity" evidence="1">
    <location>
        <begin position="126"/>
        <end position="139"/>
    </location>
</feature>
<dbReference type="Proteomes" id="UP000053317">
    <property type="component" value="Unassembled WGS sequence"/>
</dbReference>
<name>A0A0G2DVA0_PHACM</name>
<gene>
    <name evidence="2" type="ORF">UCRPC4_g06713</name>
</gene>
<reference evidence="2 3" key="1">
    <citation type="submission" date="2015-05" db="EMBL/GenBank/DDBJ databases">
        <title>Distinctive expansion of gene families associated with plant cell wall degradation and secondary metabolism in the genomes of grapevine trunk pathogens.</title>
        <authorList>
            <person name="Lawrence D.P."/>
            <person name="Travadon R."/>
            <person name="Rolshausen P.E."/>
            <person name="Baumgartner K."/>
        </authorList>
    </citation>
    <scope>NUCLEOTIDE SEQUENCE [LARGE SCALE GENOMIC DNA]</scope>
    <source>
        <strain evidence="2">UCRPC4</strain>
    </source>
</reference>
<reference evidence="2 3" key="2">
    <citation type="submission" date="2015-05" db="EMBL/GenBank/DDBJ databases">
        <authorList>
            <person name="Morales-Cruz A."/>
            <person name="Amrine K.C."/>
            <person name="Cantu D."/>
        </authorList>
    </citation>
    <scope>NUCLEOTIDE SEQUENCE [LARGE SCALE GENOMIC DNA]</scope>
    <source>
        <strain evidence="2">UCRPC4</strain>
    </source>
</reference>
<feature type="compositionally biased region" description="Low complexity" evidence="1">
    <location>
        <begin position="1"/>
        <end position="17"/>
    </location>
</feature>
<accession>A0A0G2DVA0</accession>
<evidence type="ECO:0000313" key="2">
    <source>
        <dbReference type="EMBL" id="KKY14584.1"/>
    </source>
</evidence>
<feature type="compositionally biased region" description="Polar residues" evidence="1">
    <location>
        <begin position="275"/>
        <end position="291"/>
    </location>
</feature>
<protein>
    <submittedName>
        <fullName evidence="2">Uncharacterized protein</fullName>
    </submittedName>
</protein>
<proteinExistence type="predicted"/>
<dbReference type="AlphaFoldDB" id="A0A0G2DVA0"/>
<feature type="compositionally biased region" description="Acidic residues" evidence="1">
    <location>
        <begin position="209"/>
        <end position="218"/>
    </location>
</feature>
<sequence length="561" mass="60330">MARPNGGRTRAARRNGPQRVTRSASVITREQVQKQLASKPLGKTLNNSDDSDDLVVAAPGSRNRKGVARREIYGSGGLGDGDTPQAYKRAQAEKSKASLARSPSATSSATRRVVSVAKATRVDHATSSPLTSMPTSTPPKSILRKPSGTFSRGNSLEPNNGVKATSQCTPGPAKGSFSDLKPRKRQPSLLAGLRQDTTNLGDSTFDATGLDEFDDILPNDESTPLNAGKISAEGRTSISLSQPSTSIAGRKRKITTPNGETASHVGSTRKRLSTERQLSPSPLINTQSRSPSLPRMRERVPAEHDDEIYAPPQSSSSPVRITADSPRPRNVAMQNSPKLQEKSRPTRRQRPSGQSKITTEALQALLPSRKQSKKFASGNEFDIPSDSSQGPRKRAVDEENEESFIPAQKLRKARSGKDASRGLVKSGGRITKGPMKQATSQGANRKVRKGPSPVKATPLQDASKRSAAKSSQQQEKAKVTYSSRRLDISAEDKENQPYGIFSGSSLLHTARRNGSPKTKDLVIDLSISGAERKKWADIDAFSLDFEEVSSENLGGSSPLRA</sequence>
<feature type="compositionally biased region" description="Polar residues" evidence="1">
    <location>
        <begin position="351"/>
        <end position="361"/>
    </location>
</feature>
<keyword evidence="3" id="KW-1185">Reference proteome</keyword>
<organism evidence="2 3">
    <name type="scientific">Phaeomoniella chlamydospora</name>
    <name type="common">Phaeoacremonium chlamydosporum</name>
    <dbReference type="NCBI Taxonomy" id="158046"/>
    <lineage>
        <taxon>Eukaryota</taxon>
        <taxon>Fungi</taxon>
        <taxon>Dikarya</taxon>
        <taxon>Ascomycota</taxon>
        <taxon>Pezizomycotina</taxon>
        <taxon>Eurotiomycetes</taxon>
        <taxon>Chaetothyriomycetidae</taxon>
        <taxon>Phaeomoniellales</taxon>
        <taxon>Phaeomoniellaceae</taxon>
        <taxon>Phaeomoniella</taxon>
    </lineage>
</organism>
<feature type="compositionally biased region" description="Low complexity" evidence="1">
    <location>
        <begin position="97"/>
        <end position="112"/>
    </location>
</feature>
<dbReference type="EMBL" id="LCWF01000222">
    <property type="protein sequence ID" value="KKY14584.1"/>
    <property type="molecule type" value="Genomic_DNA"/>
</dbReference>